<feature type="transmembrane region" description="Helical" evidence="1">
    <location>
        <begin position="120"/>
        <end position="143"/>
    </location>
</feature>
<organism evidence="2 3">
    <name type="scientific">Hoeflea prorocentri</name>
    <dbReference type="NCBI Taxonomy" id="1922333"/>
    <lineage>
        <taxon>Bacteria</taxon>
        <taxon>Pseudomonadati</taxon>
        <taxon>Pseudomonadota</taxon>
        <taxon>Alphaproteobacteria</taxon>
        <taxon>Hyphomicrobiales</taxon>
        <taxon>Rhizobiaceae</taxon>
        <taxon>Hoeflea</taxon>
    </lineage>
</organism>
<dbReference type="EMBL" id="JAPJZI010000001">
    <property type="protein sequence ID" value="MDA5397042.1"/>
    <property type="molecule type" value="Genomic_DNA"/>
</dbReference>
<feature type="transmembrane region" description="Helical" evidence="1">
    <location>
        <begin position="155"/>
        <end position="178"/>
    </location>
</feature>
<dbReference type="Proteomes" id="UP001151234">
    <property type="component" value="Unassembled WGS sequence"/>
</dbReference>
<protein>
    <submittedName>
        <fullName evidence="2">DoxX family protein</fullName>
    </submittedName>
</protein>
<keyword evidence="1" id="KW-0472">Membrane</keyword>
<reference evidence="2" key="1">
    <citation type="submission" date="2022-11" db="EMBL/GenBank/DDBJ databases">
        <title>Draft genome sequence of Hoeflea poritis E7-10 and Hoeflea prorocentri PM5-8, separated from scleractinian coral Porites lutea and marine dinoflagellate.</title>
        <authorList>
            <person name="Zhang G."/>
            <person name="Wei Q."/>
            <person name="Cai L."/>
        </authorList>
    </citation>
    <scope>NUCLEOTIDE SEQUENCE</scope>
    <source>
        <strain evidence="2">PM5-8</strain>
    </source>
</reference>
<evidence type="ECO:0000313" key="3">
    <source>
        <dbReference type="Proteomes" id="UP001151234"/>
    </source>
</evidence>
<dbReference type="RefSeq" id="WP_267988520.1">
    <property type="nucleotide sequence ID" value="NZ_JAPJZI010000001.1"/>
</dbReference>
<sequence length="190" mass="20872">MTSLIDLLRRIHDGVFDTVERLTDGWFLGLLSRFIIAATLYTYYLNSALTKVGDGFGGFFEISDGAYIQIAGKAFEAAGYDTAALPFTTHLMVFAGTYGEFILPILVILGLFARVGSVGMIIFIVVQTYVDVTAHGVALGTLFDGQPGQIIDQRLFWIFPLIYVALKGPGLVSLDTIVSRWWSGRRLAYA</sequence>
<gene>
    <name evidence="2" type="ORF">OQ273_00525</name>
</gene>
<keyword evidence="1" id="KW-0812">Transmembrane</keyword>
<proteinExistence type="predicted"/>
<evidence type="ECO:0000256" key="1">
    <source>
        <dbReference type="SAM" id="Phobius"/>
    </source>
</evidence>
<evidence type="ECO:0000313" key="2">
    <source>
        <dbReference type="EMBL" id="MDA5397042.1"/>
    </source>
</evidence>
<name>A0A9X3ZF28_9HYPH</name>
<accession>A0A9X3ZF28</accession>
<comment type="caution">
    <text evidence="2">The sequence shown here is derived from an EMBL/GenBank/DDBJ whole genome shotgun (WGS) entry which is preliminary data.</text>
</comment>
<dbReference type="AlphaFoldDB" id="A0A9X3ZF28"/>
<keyword evidence="1" id="KW-1133">Transmembrane helix</keyword>
<keyword evidence="3" id="KW-1185">Reference proteome</keyword>
<feature type="transmembrane region" description="Helical" evidence="1">
    <location>
        <begin position="91"/>
        <end position="113"/>
    </location>
</feature>
<feature type="transmembrane region" description="Helical" evidence="1">
    <location>
        <begin position="26"/>
        <end position="44"/>
    </location>
</feature>